<dbReference type="Gene3D" id="1.10.1660.10">
    <property type="match status" value="1"/>
</dbReference>
<comment type="caution">
    <text evidence="3">The sequence shown here is derived from an EMBL/GenBank/DDBJ whole genome shotgun (WGS) entry which is preliminary data.</text>
</comment>
<gene>
    <name evidence="3" type="ORF">ESB13_21760</name>
</gene>
<sequence length="174" mass="20131">MKAADPAPESLSDIVEEVAARQQQPAKIKAPKLQASKEPVAPKKRGRKSFKEIDAESDLIQLPDDEALFEKQYYPISVVAGWFNVNASLLRFWENEFDILKPRKNRKGDRLFRPEDVKNLQVIYYLLRQRKFTIEGAKEYLKTNKKKADTNTQLIQSLNKLRGFLLEFKANIHA</sequence>
<accession>A0A4Q1D1R3</accession>
<protein>
    <submittedName>
        <fullName evidence="3">MerR family transcriptional regulator</fullName>
    </submittedName>
</protein>
<evidence type="ECO:0000313" key="3">
    <source>
        <dbReference type="EMBL" id="RXK81051.1"/>
    </source>
</evidence>
<dbReference type="SMART" id="SM00422">
    <property type="entry name" value="HTH_MERR"/>
    <property type="match status" value="1"/>
</dbReference>
<dbReference type="SUPFAM" id="SSF46955">
    <property type="entry name" value="Putative DNA-binding domain"/>
    <property type="match status" value="1"/>
</dbReference>
<dbReference type="GO" id="GO:0003677">
    <property type="term" value="F:DNA binding"/>
    <property type="evidence" value="ECO:0007669"/>
    <property type="project" value="InterPro"/>
</dbReference>
<organism evidence="3 4">
    <name type="scientific">Filimonas effusa</name>
    <dbReference type="NCBI Taxonomy" id="2508721"/>
    <lineage>
        <taxon>Bacteria</taxon>
        <taxon>Pseudomonadati</taxon>
        <taxon>Bacteroidota</taxon>
        <taxon>Chitinophagia</taxon>
        <taxon>Chitinophagales</taxon>
        <taxon>Chitinophagaceae</taxon>
        <taxon>Filimonas</taxon>
    </lineage>
</organism>
<dbReference type="AlphaFoldDB" id="A0A4Q1D1R3"/>
<dbReference type="Proteomes" id="UP000290545">
    <property type="component" value="Unassembled WGS sequence"/>
</dbReference>
<feature type="region of interest" description="Disordered" evidence="1">
    <location>
        <begin position="1"/>
        <end position="48"/>
    </location>
</feature>
<evidence type="ECO:0000313" key="4">
    <source>
        <dbReference type="Proteomes" id="UP000290545"/>
    </source>
</evidence>
<keyword evidence="4" id="KW-1185">Reference proteome</keyword>
<dbReference type="GO" id="GO:0006355">
    <property type="term" value="P:regulation of DNA-templated transcription"/>
    <property type="evidence" value="ECO:0007669"/>
    <property type="project" value="InterPro"/>
</dbReference>
<proteinExistence type="predicted"/>
<feature type="domain" description="HTH merR-type" evidence="2">
    <location>
        <begin position="73"/>
        <end position="143"/>
    </location>
</feature>
<evidence type="ECO:0000259" key="2">
    <source>
        <dbReference type="PROSITE" id="PS50937"/>
    </source>
</evidence>
<dbReference type="InterPro" id="IPR000551">
    <property type="entry name" value="MerR-type_HTH_dom"/>
</dbReference>
<evidence type="ECO:0000256" key="1">
    <source>
        <dbReference type="SAM" id="MobiDB-lite"/>
    </source>
</evidence>
<reference evidence="3 4" key="1">
    <citation type="submission" date="2019-01" db="EMBL/GenBank/DDBJ databases">
        <title>Filimonas sp. strain TTM-71.</title>
        <authorList>
            <person name="Chen W.-M."/>
        </authorList>
    </citation>
    <scope>NUCLEOTIDE SEQUENCE [LARGE SCALE GENOMIC DNA]</scope>
    <source>
        <strain evidence="3 4">TTM-71</strain>
    </source>
</reference>
<dbReference type="InterPro" id="IPR009061">
    <property type="entry name" value="DNA-bd_dom_put_sf"/>
</dbReference>
<name>A0A4Q1D1R3_9BACT</name>
<dbReference type="EMBL" id="SDHZ01000005">
    <property type="protein sequence ID" value="RXK81051.1"/>
    <property type="molecule type" value="Genomic_DNA"/>
</dbReference>
<dbReference type="PROSITE" id="PS50937">
    <property type="entry name" value="HTH_MERR_2"/>
    <property type="match status" value="1"/>
</dbReference>
<dbReference type="OrthoDB" id="9810140at2"/>
<dbReference type="Pfam" id="PF13411">
    <property type="entry name" value="MerR_1"/>
    <property type="match status" value="1"/>
</dbReference>